<protein>
    <submittedName>
        <fullName evidence="2">Uncharacterized protein</fullName>
    </submittedName>
</protein>
<gene>
    <name evidence="2" type="ORF">ABT39_MTgene2920</name>
</gene>
<reference evidence="2" key="1">
    <citation type="journal article" date="2015" name="Genome Biol. Evol.">
        <title>Organellar Genomes of White Spruce (Picea glauca): Assembly and Annotation.</title>
        <authorList>
            <person name="Jackman S.D."/>
            <person name="Warren R.L."/>
            <person name="Gibb E.A."/>
            <person name="Vandervalk B.P."/>
            <person name="Mohamadi H."/>
            <person name="Chu J."/>
            <person name="Raymond A."/>
            <person name="Pleasance S."/>
            <person name="Coope R."/>
            <person name="Wildung M.R."/>
            <person name="Ritland C.E."/>
            <person name="Bousquet J."/>
            <person name="Jones S.J."/>
            <person name="Bohlmann J."/>
            <person name="Birol I."/>
        </authorList>
    </citation>
    <scope>NUCLEOTIDE SEQUENCE [LARGE SCALE GENOMIC DNA]</scope>
    <source>
        <tissue evidence="2">Flushing bud</tissue>
    </source>
</reference>
<feature type="region of interest" description="Disordered" evidence="1">
    <location>
        <begin position="1"/>
        <end position="25"/>
    </location>
</feature>
<sequence>MEGHHFLFYGTRSFPTNSAQEPSIRKRSCSSKVESIKESCSSPFSRVGQPYGAFSLVSIRPYDLLQVR</sequence>
<comment type="caution">
    <text evidence="2">The sequence shown here is derived from an EMBL/GenBank/DDBJ whole genome shotgun (WGS) entry which is preliminary data.</text>
</comment>
<name>A0A101M2E9_PICGL</name>
<accession>A0A101M2E9</accession>
<keyword evidence="2" id="KW-0496">Mitochondrion</keyword>
<dbReference type="EMBL" id="LKAM01000002">
    <property type="protein sequence ID" value="KUM49693.1"/>
    <property type="molecule type" value="Genomic_DNA"/>
</dbReference>
<dbReference type="AlphaFoldDB" id="A0A101M2E9"/>
<evidence type="ECO:0000256" key="1">
    <source>
        <dbReference type="SAM" id="MobiDB-lite"/>
    </source>
</evidence>
<evidence type="ECO:0000313" key="2">
    <source>
        <dbReference type="EMBL" id="KUM49693.1"/>
    </source>
</evidence>
<geneLocation type="mitochondrion" evidence="2"/>
<organism evidence="2">
    <name type="scientific">Picea glauca</name>
    <name type="common">White spruce</name>
    <name type="synonym">Pinus glauca</name>
    <dbReference type="NCBI Taxonomy" id="3330"/>
    <lineage>
        <taxon>Eukaryota</taxon>
        <taxon>Viridiplantae</taxon>
        <taxon>Streptophyta</taxon>
        <taxon>Embryophyta</taxon>
        <taxon>Tracheophyta</taxon>
        <taxon>Spermatophyta</taxon>
        <taxon>Pinopsida</taxon>
        <taxon>Pinidae</taxon>
        <taxon>Conifers I</taxon>
        <taxon>Pinales</taxon>
        <taxon>Pinaceae</taxon>
        <taxon>Picea</taxon>
    </lineage>
</organism>
<proteinExistence type="predicted"/>